<organism evidence="1">
    <name type="scientific">Ophidiomyces ophidiicola</name>
    <dbReference type="NCBI Taxonomy" id="1387563"/>
    <lineage>
        <taxon>Eukaryota</taxon>
        <taxon>Fungi</taxon>
        <taxon>Dikarya</taxon>
        <taxon>Ascomycota</taxon>
        <taxon>Pezizomycotina</taxon>
        <taxon>Eurotiomycetes</taxon>
        <taxon>Eurotiomycetidae</taxon>
        <taxon>Onygenales</taxon>
        <taxon>Onygenaceae</taxon>
        <taxon>Ophidiomyces</taxon>
    </lineage>
</organism>
<sequence>MELEVSRRLENEAQFWDELDRVLCAQCDSHAAIDNVLRAYLDLTTKYQDDFLRCGYDLPRCSSGLLSSALFSNNADYIRQQIIHSLLQEDEPAVLHVIASLLLFDGRQDGTLFEIMNREGAFGRLIELIRGTIGDVGGAGLHQLLMELFYEMSRIQRIKIEDLSTFKPCASPPLVLNILLITFELRKIVIVDDDFIKFLFEIVEEVSDDVDDPYHSRVIRVLLVLNEQFMVCAHDPIPERPSFNPPTNKVIKVLSMYGSLYKTFGENIILLLNRENETSLQLLTLKVLYLLFTTPPTYEYFYTNDLRVLVDILIRNLLDLPEEASALRHTYLRVLHPLLTYTQLKQPPHYKRDELRRLFGILIRDHIAGYEDGFEKILHFDEVDETTKRLVLRCAQVDWLIERNENSPKLSLDSGIEIETNSTITDTKGDESRTSTPQLLGGEMSSTVVQPNPSEPLSTSDQTSNQLLGADLEASRSLSVSMTEIATHREKPGVMMPRKSNPSQVLPKQKPEPPKSRRLRGRRGHGDEHNRERHFPQPDQLHEKQSSIRRASSESPPTSHEIDNGLPSSPTTAYEADSPVRLIKPRAHSSLRPPAVPPPRRSSQSVPPSTLIDHDGHHSPNGPTPSSNQYLSHSKLYVPNTKKGHPHPHKPRPPKTRRWRAHLLANSATEDKSRCSTPQISVDDTSDSPCMSRESPLSASEDVSKISLAGINELERKVSAIKVGDA</sequence>
<evidence type="ECO:0000313" key="1">
    <source>
        <dbReference type="EMBL" id="KAI2382725.1"/>
    </source>
</evidence>
<proteinExistence type="predicted"/>
<accession>A0ACB8UQC0</accession>
<gene>
    <name evidence="1" type="primary">LDB17</name>
    <name evidence="1" type="ORF">LOY88_005770</name>
</gene>
<comment type="caution">
    <text evidence="1">The sequence shown here is derived from an EMBL/GenBank/DDBJ whole genome shotgun (WGS) entry which is preliminary data.</text>
</comment>
<name>A0ACB8UQC0_9EURO</name>
<reference evidence="1" key="1">
    <citation type="journal article" date="2022" name="bioRxiv">
        <title>Population genetic analysis of Ophidiomyces ophidiicola, the causative agent of snake fungal disease, indicates recent introductions to the USA.</title>
        <authorList>
            <person name="Ladner J.T."/>
            <person name="Palmer J.M."/>
            <person name="Ettinger C.L."/>
            <person name="Stajich J.E."/>
            <person name="Farrell T.M."/>
            <person name="Glorioso B.M."/>
            <person name="Lawson B."/>
            <person name="Price S.J."/>
            <person name="Stengle A.G."/>
            <person name="Grear D.A."/>
            <person name="Lorch J.M."/>
        </authorList>
    </citation>
    <scope>NUCLEOTIDE SEQUENCE</scope>
    <source>
        <strain evidence="1">NWHC 24266-5</strain>
    </source>
</reference>
<dbReference type="EMBL" id="JALBCA010000111">
    <property type="protein sequence ID" value="KAI2382725.1"/>
    <property type="molecule type" value="Genomic_DNA"/>
</dbReference>
<protein>
    <submittedName>
        <fullName evidence="1">Pre-rRNA processing</fullName>
    </submittedName>
</protein>